<keyword evidence="1" id="KW-0444">Lipid biosynthesis</keyword>
<evidence type="ECO:0000313" key="9">
    <source>
        <dbReference type="EMBL" id="KGP62256.1"/>
    </source>
</evidence>
<evidence type="ECO:0000313" key="10">
    <source>
        <dbReference type="Proteomes" id="UP000054422"/>
    </source>
</evidence>
<name>A0A0A2SRA7_9GAMM</name>
<dbReference type="RefSeq" id="WP_035891405.1">
    <property type="nucleotide sequence ID" value="NZ_JNCF01000087.1"/>
</dbReference>
<evidence type="ECO:0000256" key="3">
    <source>
        <dbReference type="ARBA" id="ARBA00022679"/>
    </source>
</evidence>
<evidence type="ECO:0000256" key="1">
    <source>
        <dbReference type="ARBA" id="ARBA00022516"/>
    </source>
</evidence>
<evidence type="ECO:0000256" key="2">
    <source>
        <dbReference type="ARBA" id="ARBA00022556"/>
    </source>
</evidence>
<dbReference type="NCBIfam" id="NF002060">
    <property type="entry name" value="PRK00892.1"/>
    <property type="match status" value="1"/>
</dbReference>
<feature type="domain" description="Mannose-1-phosphate guanyltransferase C-terminal" evidence="8">
    <location>
        <begin position="99"/>
        <end position="178"/>
    </location>
</feature>
<evidence type="ECO:0000256" key="5">
    <source>
        <dbReference type="ARBA" id="ARBA00023098"/>
    </source>
</evidence>
<dbReference type="GO" id="GO:0016410">
    <property type="term" value="F:N-acyltransferase activity"/>
    <property type="evidence" value="ECO:0007669"/>
    <property type="project" value="InterPro"/>
</dbReference>
<dbReference type="PROSITE" id="PS00101">
    <property type="entry name" value="HEXAPEP_TRANSFERASES"/>
    <property type="match status" value="1"/>
</dbReference>
<evidence type="ECO:0000259" key="7">
    <source>
        <dbReference type="Pfam" id="PF04613"/>
    </source>
</evidence>
<dbReference type="Gene3D" id="3.40.1390.10">
    <property type="entry name" value="MurE/MurF, N-terminal domain"/>
    <property type="match status" value="1"/>
</dbReference>
<dbReference type="InterPro" id="IPR020573">
    <property type="entry name" value="UDP_GlcNAc_AcTrfase_non-rep"/>
</dbReference>
<dbReference type="GO" id="GO:0009245">
    <property type="term" value="P:lipid A biosynthetic process"/>
    <property type="evidence" value="ECO:0007669"/>
    <property type="project" value="UniProtKB-KW"/>
</dbReference>
<dbReference type="Pfam" id="PF00132">
    <property type="entry name" value="Hexapep"/>
    <property type="match status" value="1"/>
</dbReference>
<dbReference type="STRING" id="1498499.EP47_01370"/>
<dbReference type="Pfam" id="PF25087">
    <property type="entry name" value="GMPPB_C"/>
    <property type="match status" value="1"/>
</dbReference>
<evidence type="ECO:0000259" key="8">
    <source>
        <dbReference type="Pfam" id="PF25087"/>
    </source>
</evidence>
<accession>A0A0A2SRA7</accession>
<keyword evidence="6 9" id="KW-0012">Acyltransferase</keyword>
<sequence length="340" mass="36233">MLTLSELAHCLGGVWHGNAKHTISGLSSLFRATPRDLVFFDNPSLFFALHLTKAGAVLLKSEYVESCPVNSIVVSNPLEAMIKAAEVLTNPQNTGIRGIHPSAQVHPSVRLGKNISVGANSVIHENAQLDDNVTIGSNTTIHPSVCIGKSSQIDSGVVIHSGSLIGQAVIIDSGCIIGAVPFNYNKEHGIWQHGLTIGGVVICQETRIGANTVIDRGSVGDTYVGERVCIDSLVLIAHDVYIGNNTAIAGCAVIGARTQIGSDCIIGGASCLAANIHLANDIVITGMSTVIKSITRSGIYSSGTIVHDHQRWRRNAARFKRLDDYIMKLKTIEKKFNNNN</sequence>
<organism evidence="9 10">
    <name type="scientific">Legionella norrlandica</name>
    <dbReference type="NCBI Taxonomy" id="1498499"/>
    <lineage>
        <taxon>Bacteria</taxon>
        <taxon>Pseudomonadati</taxon>
        <taxon>Pseudomonadota</taxon>
        <taxon>Gammaproteobacteria</taxon>
        <taxon>Legionellales</taxon>
        <taxon>Legionellaceae</taxon>
        <taxon>Legionella</taxon>
    </lineage>
</organism>
<dbReference type="InterPro" id="IPR018357">
    <property type="entry name" value="Hexapep_transf_CS"/>
</dbReference>
<dbReference type="Gene3D" id="1.20.5.170">
    <property type="match status" value="1"/>
</dbReference>
<dbReference type="Gene3D" id="2.160.10.10">
    <property type="entry name" value="Hexapeptide repeat proteins"/>
    <property type="match status" value="1"/>
</dbReference>
<dbReference type="Pfam" id="PF04613">
    <property type="entry name" value="LpxD"/>
    <property type="match status" value="1"/>
</dbReference>
<keyword evidence="10" id="KW-1185">Reference proteome</keyword>
<keyword evidence="5" id="KW-0443">Lipid metabolism</keyword>
<dbReference type="OrthoDB" id="9784739at2"/>
<dbReference type="InterPro" id="IPR056729">
    <property type="entry name" value="GMPPB_C"/>
</dbReference>
<keyword evidence="3 9" id="KW-0808">Transferase</keyword>
<dbReference type="EMBL" id="JNCF01000087">
    <property type="protein sequence ID" value="KGP62256.1"/>
    <property type="molecule type" value="Genomic_DNA"/>
</dbReference>
<protein>
    <submittedName>
        <fullName evidence="9">UDP-3-O-(3-hydroxymyristoyl) glucosamine N-acyltransferase</fullName>
    </submittedName>
</protein>
<dbReference type="InterPro" id="IPR007691">
    <property type="entry name" value="LpxD"/>
</dbReference>
<dbReference type="PANTHER" id="PTHR43378">
    <property type="entry name" value="UDP-3-O-ACYLGLUCOSAMINE N-ACYLTRANSFERASE"/>
    <property type="match status" value="1"/>
</dbReference>
<dbReference type="Proteomes" id="UP000054422">
    <property type="component" value="Unassembled WGS sequence"/>
</dbReference>
<proteinExistence type="predicted"/>
<keyword evidence="4" id="KW-0677">Repeat</keyword>
<dbReference type="AlphaFoldDB" id="A0A0A2SRA7"/>
<dbReference type="GO" id="GO:0016020">
    <property type="term" value="C:membrane"/>
    <property type="evidence" value="ECO:0007669"/>
    <property type="project" value="GOC"/>
</dbReference>
<dbReference type="SUPFAM" id="SSF51161">
    <property type="entry name" value="Trimeric LpxA-like enzymes"/>
    <property type="match status" value="1"/>
</dbReference>
<keyword evidence="2" id="KW-0441">Lipid A biosynthesis</keyword>
<dbReference type="NCBIfam" id="TIGR01853">
    <property type="entry name" value="lipid_A_lpxD"/>
    <property type="match status" value="1"/>
</dbReference>
<dbReference type="PANTHER" id="PTHR43378:SF2">
    <property type="entry name" value="UDP-3-O-ACYLGLUCOSAMINE N-ACYLTRANSFERASE 1, MITOCHONDRIAL-RELATED"/>
    <property type="match status" value="1"/>
</dbReference>
<gene>
    <name evidence="9" type="ORF">EP47_01370</name>
</gene>
<evidence type="ECO:0000256" key="4">
    <source>
        <dbReference type="ARBA" id="ARBA00022737"/>
    </source>
</evidence>
<dbReference type="InterPro" id="IPR001451">
    <property type="entry name" value="Hexapep"/>
</dbReference>
<dbReference type="InterPro" id="IPR011004">
    <property type="entry name" value="Trimer_LpxA-like_sf"/>
</dbReference>
<evidence type="ECO:0000256" key="6">
    <source>
        <dbReference type="ARBA" id="ARBA00023315"/>
    </source>
</evidence>
<comment type="caution">
    <text evidence="9">The sequence shown here is derived from an EMBL/GenBank/DDBJ whole genome shotgun (WGS) entry which is preliminary data.</text>
</comment>
<reference evidence="9 10" key="1">
    <citation type="submission" date="2014-05" db="EMBL/GenBank/DDBJ databases">
        <authorList>
            <person name="Rizzardi K."/>
            <person name="Winiecka-Krusnell J."/>
            <person name="Ramliden M."/>
            <person name="Alm E."/>
            <person name="Andersson S."/>
            <person name="Byfors S."/>
        </authorList>
    </citation>
    <scope>NUCLEOTIDE SEQUENCE [LARGE SCALE GENOMIC DNA]</scope>
    <source>
        <strain evidence="9 10">LEGN</strain>
    </source>
</reference>
<dbReference type="CDD" id="cd03352">
    <property type="entry name" value="LbH_LpxD"/>
    <property type="match status" value="1"/>
</dbReference>
<feature type="domain" description="UDP-3-O-[3-hydroxymyristoyl] glucosamine N-acyltransferase non-repeat region" evidence="7">
    <location>
        <begin position="21"/>
        <end position="86"/>
    </location>
</feature>